<reference evidence="2 3" key="1">
    <citation type="submission" date="2019-11" db="EMBL/GenBank/DDBJ databases">
        <title>The genome sequence of Methylocystis heyeri.</title>
        <authorList>
            <person name="Oshkin I.Y."/>
            <person name="Miroshnikov K."/>
            <person name="Dedysh S.N."/>
        </authorList>
    </citation>
    <scope>NUCLEOTIDE SEQUENCE [LARGE SCALE GENOMIC DNA]</scope>
    <source>
        <strain evidence="2 3">H2</strain>
    </source>
</reference>
<sequence>MDRRTVYFGSSIMSLVLRPNRIVVLAQLGLAAACIAVCAAVIVWWPRPSAGLIPKPVFIAAFTAPAFVFAATLYVLRLARRAPCLIVDADGFFDDSPDKAGFLPWSAVERVELGVGKHGFFDQKTPFIVVFAKDAAMLRFVTNPFCQNARFTNRKQFGTPLAIPAQFIDAPTEEVVAKMNAYLSASRA</sequence>
<protein>
    <submittedName>
        <fullName evidence="2">Uncharacterized protein</fullName>
    </submittedName>
</protein>
<dbReference type="InterPro" id="IPR048136">
    <property type="entry name" value="STM3941-like"/>
</dbReference>
<dbReference type="AlphaFoldDB" id="A0A6B8KH39"/>
<accession>A0A6B8KH39</accession>
<keyword evidence="1" id="KW-0812">Transmembrane</keyword>
<evidence type="ECO:0000313" key="2">
    <source>
        <dbReference type="EMBL" id="QGM46919.1"/>
    </source>
</evidence>
<name>A0A6B8KH39_9HYPH</name>
<dbReference type="OrthoDB" id="6028159at2"/>
<feature type="transmembrane region" description="Helical" evidence="1">
    <location>
        <begin position="21"/>
        <end position="45"/>
    </location>
</feature>
<dbReference type="PROSITE" id="PS51257">
    <property type="entry name" value="PROKAR_LIPOPROTEIN"/>
    <property type="match status" value="1"/>
</dbReference>
<dbReference type="NCBIfam" id="NF041635">
    <property type="entry name" value="STM3941_fam"/>
    <property type="match status" value="1"/>
</dbReference>
<organism evidence="2 3">
    <name type="scientific">Methylocystis heyeri</name>
    <dbReference type="NCBI Taxonomy" id="391905"/>
    <lineage>
        <taxon>Bacteria</taxon>
        <taxon>Pseudomonadati</taxon>
        <taxon>Pseudomonadota</taxon>
        <taxon>Alphaproteobacteria</taxon>
        <taxon>Hyphomicrobiales</taxon>
        <taxon>Methylocystaceae</taxon>
        <taxon>Methylocystis</taxon>
    </lineage>
</organism>
<gene>
    <name evidence="2" type="ORF">H2LOC_015140</name>
</gene>
<dbReference type="RefSeq" id="WP_136497805.1">
    <property type="nucleotide sequence ID" value="NZ_CP046052.1"/>
</dbReference>
<keyword evidence="1" id="KW-0472">Membrane</keyword>
<evidence type="ECO:0000313" key="3">
    <source>
        <dbReference type="Proteomes" id="UP000309061"/>
    </source>
</evidence>
<dbReference type="KEGG" id="mhey:H2LOC_015140"/>
<keyword evidence="1" id="KW-1133">Transmembrane helix</keyword>
<feature type="transmembrane region" description="Helical" evidence="1">
    <location>
        <begin position="57"/>
        <end position="76"/>
    </location>
</feature>
<dbReference type="Proteomes" id="UP000309061">
    <property type="component" value="Chromosome"/>
</dbReference>
<evidence type="ECO:0000256" key="1">
    <source>
        <dbReference type="SAM" id="Phobius"/>
    </source>
</evidence>
<dbReference type="EMBL" id="CP046052">
    <property type="protein sequence ID" value="QGM46919.1"/>
    <property type="molecule type" value="Genomic_DNA"/>
</dbReference>
<proteinExistence type="predicted"/>
<keyword evidence="3" id="KW-1185">Reference proteome</keyword>